<dbReference type="EMBL" id="NVUS01000001">
    <property type="protein sequence ID" value="PCJ03908.1"/>
    <property type="molecule type" value="Genomic_DNA"/>
</dbReference>
<dbReference type="InterPro" id="IPR019690">
    <property type="entry name" value="DUF2569"/>
</dbReference>
<organism evidence="2">
    <name type="scientific">OCS116 cluster bacterium</name>
    <dbReference type="NCBI Taxonomy" id="2030921"/>
    <lineage>
        <taxon>Bacteria</taxon>
        <taxon>Pseudomonadati</taxon>
        <taxon>Pseudomonadota</taxon>
        <taxon>Alphaproteobacteria</taxon>
        <taxon>OCS116 cluster</taxon>
    </lineage>
</organism>
<feature type="transmembrane region" description="Helical" evidence="1">
    <location>
        <begin position="153"/>
        <end position="174"/>
    </location>
</feature>
<reference key="1">
    <citation type="submission" date="2017-08" db="EMBL/GenBank/DDBJ databases">
        <title>A dynamic microbial community with high functional redundancy inhabits the cold, oxic subseafloor aquifer.</title>
        <authorList>
            <person name="Tully B.J."/>
            <person name="Wheat C.G."/>
            <person name="Glazer B.T."/>
            <person name="Huber J.A."/>
        </authorList>
    </citation>
    <scope>NUCLEOTIDE SEQUENCE [LARGE SCALE GENOMIC DNA]</scope>
</reference>
<feature type="transmembrane region" description="Helical" evidence="1">
    <location>
        <begin position="45"/>
        <end position="66"/>
    </location>
</feature>
<feature type="transmembrane region" description="Helical" evidence="1">
    <location>
        <begin position="6"/>
        <end position="25"/>
    </location>
</feature>
<dbReference type="Pfam" id="PF10754">
    <property type="entry name" value="DUF2569"/>
    <property type="match status" value="1"/>
</dbReference>
<comment type="caution">
    <text evidence="2">The sequence shown here is derived from an EMBL/GenBank/DDBJ whole genome shotgun (WGS) entry which is preliminary data.</text>
</comment>
<feature type="transmembrane region" description="Helical" evidence="1">
    <location>
        <begin position="86"/>
        <end position="113"/>
    </location>
</feature>
<evidence type="ECO:0000256" key="1">
    <source>
        <dbReference type="SAM" id="Phobius"/>
    </source>
</evidence>
<keyword evidence="1" id="KW-1133">Transmembrane helix</keyword>
<reference evidence="2" key="2">
    <citation type="journal article" date="2018" name="ISME J.">
        <title>A dynamic microbial community with high functional redundancy inhabits the cold, oxic subseafloor aquifer.</title>
        <authorList>
            <person name="Tully B.J."/>
            <person name="Wheat C.G."/>
            <person name="Glazer B.T."/>
            <person name="Huber J.A."/>
        </authorList>
    </citation>
    <scope>NUCLEOTIDE SEQUENCE</scope>
    <source>
        <strain evidence="2">NORP83</strain>
    </source>
</reference>
<keyword evidence="1" id="KW-0472">Membrane</keyword>
<name>A0A2A4ZBJ8_9PROT</name>
<dbReference type="AlphaFoldDB" id="A0A2A4ZBJ8"/>
<protein>
    <submittedName>
        <fullName evidence="2">Uncharacterized protein</fullName>
    </submittedName>
</protein>
<sequence>MGINQREYIELAIFALIAICLLAIFNRKQVVRDLEENSGLGGWLYPAAFCFTYVLGYFCYASFNLFNTMFIAEQTSKLFDSGSAQYAGIAAQYMQVEIFVDVVIALAIVYMAYTFLAKRKAFPKLFLLLNALVLAYLFLAQVAWTFIPHFNQFNMAAIYEIGAVALGAIIWMPYMRKSKRVRITFTK</sequence>
<evidence type="ECO:0000313" key="2">
    <source>
        <dbReference type="EMBL" id="PCJ03908.1"/>
    </source>
</evidence>
<keyword evidence="1" id="KW-0812">Transmembrane</keyword>
<proteinExistence type="predicted"/>
<accession>A0A2A4ZBJ8</accession>
<gene>
    <name evidence="2" type="ORF">COB13_01380</name>
</gene>
<feature type="transmembrane region" description="Helical" evidence="1">
    <location>
        <begin position="125"/>
        <end position="147"/>
    </location>
</feature>